<organism evidence="1 2">
    <name type="scientific">Candidatus Woesebacteria bacterium GW2011_GWA2_33_28</name>
    <dbReference type="NCBI Taxonomy" id="1618561"/>
    <lineage>
        <taxon>Bacteria</taxon>
        <taxon>Candidatus Woeseibacteriota</taxon>
    </lineage>
</organism>
<dbReference type="Proteomes" id="UP000033995">
    <property type="component" value="Unassembled WGS sequence"/>
</dbReference>
<gene>
    <name evidence="1" type="ORF">UR38_C0003G0182</name>
</gene>
<sequence length="80" mass="8843">MFKKFLGKNLEVAEKSGNETQQVDMVGVVAVLSQHVGELSDFMGGKRKFKDHAHHNPKDLADAVIDGVVAITQIRREIGR</sequence>
<comment type="caution">
    <text evidence="1">The sequence shown here is derived from an EMBL/GenBank/DDBJ whole genome shotgun (WGS) entry which is preliminary data.</text>
</comment>
<dbReference type="AlphaFoldDB" id="A0A0G0CWL2"/>
<evidence type="ECO:0000313" key="1">
    <source>
        <dbReference type="EMBL" id="KKP47777.1"/>
    </source>
</evidence>
<evidence type="ECO:0000313" key="2">
    <source>
        <dbReference type="Proteomes" id="UP000033995"/>
    </source>
</evidence>
<reference evidence="1 2" key="1">
    <citation type="journal article" date="2015" name="Nature">
        <title>rRNA introns, odd ribosomes, and small enigmatic genomes across a large radiation of phyla.</title>
        <authorList>
            <person name="Brown C.T."/>
            <person name="Hug L.A."/>
            <person name="Thomas B.C."/>
            <person name="Sharon I."/>
            <person name="Castelle C.J."/>
            <person name="Singh A."/>
            <person name="Wilkins M.J."/>
            <person name="Williams K.H."/>
            <person name="Banfield J.F."/>
        </authorList>
    </citation>
    <scope>NUCLEOTIDE SEQUENCE [LARGE SCALE GENOMIC DNA]</scope>
</reference>
<accession>A0A0G0CWL2</accession>
<dbReference type="EMBL" id="LBOZ01000003">
    <property type="protein sequence ID" value="KKP47777.1"/>
    <property type="molecule type" value="Genomic_DNA"/>
</dbReference>
<proteinExistence type="predicted"/>
<name>A0A0G0CWL2_9BACT</name>
<protein>
    <submittedName>
        <fullName evidence="1">Uncharacterized protein</fullName>
    </submittedName>
</protein>